<comment type="function">
    <text evidence="9">Part of the twin-arginine translocation (Tat) system that transports large folded proteins containing a characteristic twin-arginine motif in their signal peptide across membranes. Together with TatC, TatB is part of a receptor directly interacting with Tat signal peptides. TatB may form an oligomeric binding site that transiently accommodates folded Tat precursor proteins before their translocation.</text>
</comment>
<dbReference type="EMBL" id="VAUP01000015">
    <property type="protein sequence ID" value="TLX43557.1"/>
    <property type="molecule type" value="Genomic_DNA"/>
</dbReference>
<evidence type="ECO:0000256" key="5">
    <source>
        <dbReference type="ARBA" id="ARBA00022927"/>
    </source>
</evidence>
<keyword evidence="5 9" id="KW-0653">Protein transport</keyword>
<protein>
    <recommendedName>
        <fullName evidence="9">Sec-independent protein translocase protein TatB</fullName>
    </recommendedName>
</protein>
<dbReference type="OrthoDB" id="7206969at2"/>
<evidence type="ECO:0000256" key="1">
    <source>
        <dbReference type="ARBA" id="ARBA00004167"/>
    </source>
</evidence>
<dbReference type="AlphaFoldDB" id="A0A6C1KIW0"/>
<dbReference type="InterPro" id="IPR003369">
    <property type="entry name" value="TatA/B/E"/>
</dbReference>
<comment type="caution">
    <text evidence="11">The sequence shown here is derived from an EMBL/GenBank/DDBJ whole genome shotgun (WGS) entry which is preliminary data.</text>
</comment>
<gene>
    <name evidence="9 11" type="primary">tatB</name>
    <name evidence="11" type="ORF">FBQ73_05405</name>
</gene>
<comment type="subunit">
    <text evidence="9">The Tat system comprises two distinct complexes: a TatABC complex, containing multiple copies of TatA, TatB and TatC subunits, and a separate TatA complex, containing only TatA subunits. Substrates initially bind to the TatABC complex, which probably triggers association of the separate TatA complex to form the active translocon.</text>
</comment>
<dbReference type="GO" id="GO:0008320">
    <property type="term" value="F:protein transmembrane transporter activity"/>
    <property type="evidence" value="ECO:0007669"/>
    <property type="project" value="UniProtKB-UniRule"/>
</dbReference>
<keyword evidence="4 9" id="KW-0812">Transmembrane</keyword>
<organism evidence="11 12">
    <name type="scientific">Xanthobacter autotrophicus</name>
    <dbReference type="NCBI Taxonomy" id="280"/>
    <lineage>
        <taxon>Bacteria</taxon>
        <taxon>Pseudomonadati</taxon>
        <taxon>Pseudomonadota</taxon>
        <taxon>Alphaproteobacteria</taxon>
        <taxon>Hyphomicrobiales</taxon>
        <taxon>Xanthobacteraceae</taxon>
        <taxon>Xanthobacter</taxon>
    </lineage>
</organism>
<proteinExistence type="inferred from homology"/>
<dbReference type="RefSeq" id="WP_138398476.1">
    <property type="nucleotide sequence ID" value="NZ_JBAFVI010000001.1"/>
</dbReference>
<dbReference type="PANTHER" id="PTHR33162">
    <property type="entry name" value="SEC-INDEPENDENT PROTEIN TRANSLOCASE PROTEIN TATA, CHLOROPLASTIC"/>
    <property type="match status" value="1"/>
</dbReference>
<evidence type="ECO:0000256" key="3">
    <source>
        <dbReference type="ARBA" id="ARBA00022475"/>
    </source>
</evidence>
<dbReference type="PANTHER" id="PTHR33162:SF1">
    <property type="entry name" value="SEC-INDEPENDENT PROTEIN TRANSLOCASE PROTEIN TATA, CHLOROPLASTIC"/>
    <property type="match status" value="1"/>
</dbReference>
<dbReference type="GO" id="GO:0033281">
    <property type="term" value="C:TAT protein transport complex"/>
    <property type="evidence" value="ECO:0007669"/>
    <property type="project" value="UniProtKB-UniRule"/>
</dbReference>
<evidence type="ECO:0000256" key="7">
    <source>
        <dbReference type="ARBA" id="ARBA00023010"/>
    </source>
</evidence>
<keyword evidence="3 9" id="KW-1003">Cell membrane</keyword>
<sequence length="177" mass="18784">MFEIGWSELMLIGIVALIVIGPKELPSVLRTVGRTVTKVRRMAGEFQGQFQEALREADLADMRKEIADVTESTRSTLATSEMFDPLRSIREEIRTTVEGGNPPPKTPEAPVADSVSAPLELPAVVGEAAPVPDAAPDPMAAIRDEIRRMVEVGSPPAAIQPAESVSAPAAGETKSAS</sequence>
<accession>A0A6C1KIW0</accession>
<dbReference type="GO" id="GO:0043953">
    <property type="term" value="P:protein transport by the Tat complex"/>
    <property type="evidence" value="ECO:0007669"/>
    <property type="project" value="UniProtKB-UniRule"/>
</dbReference>
<evidence type="ECO:0000313" key="11">
    <source>
        <dbReference type="EMBL" id="TLX43557.1"/>
    </source>
</evidence>
<dbReference type="GeneID" id="95772897"/>
<evidence type="ECO:0000256" key="8">
    <source>
        <dbReference type="ARBA" id="ARBA00023136"/>
    </source>
</evidence>
<comment type="similarity">
    <text evidence="9">Belongs to the TatB family.</text>
</comment>
<keyword evidence="2 9" id="KW-0813">Transport</keyword>
<evidence type="ECO:0000256" key="6">
    <source>
        <dbReference type="ARBA" id="ARBA00022989"/>
    </source>
</evidence>
<keyword evidence="7 9" id="KW-0811">Translocation</keyword>
<dbReference type="InterPro" id="IPR018448">
    <property type="entry name" value="TatB"/>
</dbReference>
<evidence type="ECO:0000256" key="2">
    <source>
        <dbReference type="ARBA" id="ARBA00022448"/>
    </source>
</evidence>
<dbReference type="NCBIfam" id="TIGR01410">
    <property type="entry name" value="tatB"/>
    <property type="match status" value="1"/>
</dbReference>
<comment type="subcellular location">
    <subcellularLocation>
        <location evidence="9">Cell membrane</location>
        <topology evidence="9">Single-pass membrane protein</topology>
    </subcellularLocation>
    <subcellularLocation>
        <location evidence="1">Membrane</location>
        <topology evidence="1">Single-pass membrane protein</topology>
    </subcellularLocation>
</comment>
<feature type="region of interest" description="Disordered" evidence="10">
    <location>
        <begin position="154"/>
        <end position="177"/>
    </location>
</feature>
<keyword evidence="8 9" id="KW-0472">Membrane</keyword>
<evidence type="ECO:0000256" key="4">
    <source>
        <dbReference type="ARBA" id="ARBA00022692"/>
    </source>
</evidence>
<dbReference type="HAMAP" id="MF_00237">
    <property type="entry name" value="TatB"/>
    <property type="match status" value="1"/>
</dbReference>
<reference evidence="11 12" key="1">
    <citation type="submission" date="2019-05" db="EMBL/GenBank/DDBJ databases">
        <authorList>
            <person name="Zhou X."/>
        </authorList>
    </citation>
    <scope>NUCLEOTIDE SEQUENCE [LARGE SCALE GENOMIC DNA]</scope>
    <source>
        <strain evidence="11 12">DSM 432</strain>
    </source>
</reference>
<dbReference type="Gene3D" id="1.20.5.3310">
    <property type="match status" value="1"/>
</dbReference>
<evidence type="ECO:0000256" key="9">
    <source>
        <dbReference type="HAMAP-Rule" id="MF_00237"/>
    </source>
</evidence>
<dbReference type="PRINTS" id="PR01506">
    <property type="entry name" value="TATBPROTEIN"/>
</dbReference>
<evidence type="ECO:0000256" key="10">
    <source>
        <dbReference type="SAM" id="MobiDB-lite"/>
    </source>
</evidence>
<keyword evidence="6 9" id="KW-1133">Transmembrane helix</keyword>
<evidence type="ECO:0000313" key="12">
    <source>
        <dbReference type="Proteomes" id="UP000305131"/>
    </source>
</evidence>
<dbReference type="Proteomes" id="UP000305131">
    <property type="component" value="Unassembled WGS sequence"/>
</dbReference>
<name>A0A6C1KIW0_XANAU</name>
<dbReference type="Pfam" id="PF02416">
    <property type="entry name" value="TatA_B_E"/>
    <property type="match status" value="1"/>
</dbReference>